<protein>
    <submittedName>
        <fullName evidence="2">Uncharacterized protein</fullName>
    </submittedName>
</protein>
<dbReference type="AlphaFoldDB" id="A0A8S3VMS7"/>
<accession>A0A8S3VMS7</accession>
<proteinExistence type="predicted"/>
<organism evidence="2 3">
    <name type="scientific">Mytilus edulis</name>
    <name type="common">Blue mussel</name>
    <dbReference type="NCBI Taxonomy" id="6550"/>
    <lineage>
        <taxon>Eukaryota</taxon>
        <taxon>Metazoa</taxon>
        <taxon>Spiralia</taxon>
        <taxon>Lophotrochozoa</taxon>
        <taxon>Mollusca</taxon>
        <taxon>Bivalvia</taxon>
        <taxon>Autobranchia</taxon>
        <taxon>Pteriomorphia</taxon>
        <taxon>Mytilida</taxon>
        <taxon>Mytiloidea</taxon>
        <taxon>Mytilidae</taxon>
        <taxon>Mytilinae</taxon>
        <taxon>Mytilus</taxon>
    </lineage>
</organism>
<dbReference type="Proteomes" id="UP000683360">
    <property type="component" value="Unassembled WGS sequence"/>
</dbReference>
<reference evidence="2" key="1">
    <citation type="submission" date="2021-03" db="EMBL/GenBank/DDBJ databases">
        <authorList>
            <person name="Bekaert M."/>
        </authorList>
    </citation>
    <scope>NUCLEOTIDE SEQUENCE</scope>
</reference>
<keyword evidence="3" id="KW-1185">Reference proteome</keyword>
<evidence type="ECO:0000313" key="2">
    <source>
        <dbReference type="EMBL" id="CAG2256367.1"/>
    </source>
</evidence>
<evidence type="ECO:0000313" key="3">
    <source>
        <dbReference type="Proteomes" id="UP000683360"/>
    </source>
</evidence>
<comment type="caution">
    <text evidence="2">The sequence shown here is derived from an EMBL/GenBank/DDBJ whole genome shotgun (WGS) entry which is preliminary data.</text>
</comment>
<feature type="compositionally biased region" description="Polar residues" evidence="1">
    <location>
        <begin position="59"/>
        <end position="68"/>
    </location>
</feature>
<sequence>MSSKRDLSNVSATDVARYRTKTSTLTSTPYPTTTATDVSSKTPYPTTIAITAKATELTPPTSSIMSPATTNGSKTETSTTFLPDTTKHGKTDIKMCSLLLVPNVQSCDKQNLLMDLAKRSVLRSVNDTKCLSGESVLPHAVVLARCAAPGMSSWKRGVQVSTYCGILPSYIAVAQYRQYVLIESAVLVSCDKQNNTLQMLSQPCDGSIRLRNVTWPITDTYYTVEWRV</sequence>
<feature type="compositionally biased region" description="Low complexity" evidence="1">
    <location>
        <begin position="69"/>
        <end position="80"/>
    </location>
</feature>
<gene>
    <name evidence="2" type="ORF">MEDL_67736</name>
</gene>
<feature type="region of interest" description="Disordered" evidence="1">
    <location>
        <begin position="59"/>
        <end position="83"/>
    </location>
</feature>
<name>A0A8S3VMS7_MYTED</name>
<evidence type="ECO:0000256" key="1">
    <source>
        <dbReference type="SAM" id="MobiDB-lite"/>
    </source>
</evidence>
<dbReference type="EMBL" id="CAJPWZ010003303">
    <property type="protein sequence ID" value="CAG2256367.1"/>
    <property type="molecule type" value="Genomic_DNA"/>
</dbReference>
<dbReference type="OrthoDB" id="6139287at2759"/>